<accession>A0A4Z2HY46</accession>
<dbReference type="Proteomes" id="UP000314294">
    <property type="component" value="Unassembled WGS sequence"/>
</dbReference>
<dbReference type="EMBL" id="SRLO01000165">
    <property type="protein sequence ID" value="TNN70245.1"/>
    <property type="molecule type" value="Genomic_DNA"/>
</dbReference>
<dbReference type="AlphaFoldDB" id="A0A4Z2HY46"/>
<gene>
    <name evidence="1" type="ORF">EYF80_019459</name>
</gene>
<proteinExistence type="predicted"/>
<sequence>MQTGREIKTFMDISMRACVTSVEAGGAVEEAQLAGWLWALHTSCRLLCRKSHQPAEPSPGWINTGCSSTAPATGRLHASAPLAARRPDWCCKFDIQSSTPKSRQATKTDAAACIAGAYTCHVMLCDQGGVAQHMSSVFLAGSSLSYAGTEASSADSEP</sequence>
<reference evidence="1 2" key="1">
    <citation type="submission" date="2019-03" db="EMBL/GenBank/DDBJ databases">
        <title>First draft genome of Liparis tanakae, snailfish: a comprehensive survey of snailfish specific genes.</title>
        <authorList>
            <person name="Kim W."/>
            <person name="Song I."/>
            <person name="Jeong J.-H."/>
            <person name="Kim D."/>
            <person name="Kim S."/>
            <person name="Ryu S."/>
            <person name="Song J.Y."/>
            <person name="Lee S.K."/>
        </authorList>
    </citation>
    <scope>NUCLEOTIDE SEQUENCE [LARGE SCALE GENOMIC DNA]</scope>
    <source>
        <tissue evidence="1">Muscle</tissue>
    </source>
</reference>
<comment type="caution">
    <text evidence="1">The sequence shown here is derived from an EMBL/GenBank/DDBJ whole genome shotgun (WGS) entry which is preliminary data.</text>
</comment>
<organism evidence="1 2">
    <name type="scientific">Liparis tanakae</name>
    <name type="common">Tanaka's snailfish</name>
    <dbReference type="NCBI Taxonomy" id="230148"/>
    <lineage>
        <taxon>Eukaryota</taxon>
        <taxon>Metazoa</taxon>
        <taxon>Chordata</taxon>
        <taxon>Craniata</taxon>
        <taxon>Vertebrata</taxon>
        <taxon>Euteleostomi</taxon>
        <taxon>Actinopterygii</taxon>
        <taxon>Neopterygii</taxon>
        <taxon>Teleostei</taxon>
        <taxon>Neoteleostei</taxon>
        <taxon>Acanthomorphata</taxon>
        <taxon>Eupercaria</taxon>
        <taxon>Perciformes</taxon>
        <taxon>Cottioidei</taxon>
        <taxon>Cottales</taxon>
        <taxon>Liparidae</taxon>
        <taxon>Liparis</taxon>
    </lineage>
</organism>
<name>A0A4Z2HY46_9TELE</name>
<dbReference type="OrthoDB" id="10601738at2759"/>
<evidence type="ECO:0000313" key="1">
    <source>
        <dbReference type="EMBL" id="TNN70245.1"/>
    </source>
</evidence>
<keyword evidence="2" id="KW-1185">Reference proteome</keyword>
<protein>
    <submittedName>
        <fullName evidence="1">Uncharacterized protein</fullName>
    </submittedName>
</protein>
<evidence type="ECO:0000313" key="2">
    <source>
        <dbReference type="Proteomes" id="UP000314294"/>
    </source>
</evidence>